<dbReference type="Proteomes" id="UP001254257">
    <property type="component" value="Unassembled WGS sequence"/>
</dbReference>
<dbReference type="EMBL" id="JAWDID010000001">
    <property type="protein sequence ID" value="MDU0338454.1"/>
    <property type="molecule type" value="Genomic_DNA"/>
</dbReference>
<feature type="region of interest" description="Disordered" evidence="4">
    <location>
        <begin position="1"/>
        <end position="21"/>
    </location>
</feature>
<keyword evidence="2" id="KW-0732">Signal</keyword>
<gene>
    <name evidence="6" type="ORF">RKE40_01095</name>
</gene>
<comment type="similarity">
    <text evidence="1">Belongs to the leucine-binding protein family.</text>
</comment>
<evidence type="ECO:0000259" key="5">
    <source>
        <dbReference type="Pfam" id="PF13458"/>
    </source>
</evidence>
<feature type="domain" description="Leucine-binding protein" evidence="5">
    <location>
        <begin position="54"/>
        <end position="395"/>
    </location>
</feature>
<comment type="caution">
    <text evidence="6">The sequence shown here is derived from an EMBL/GenBank/DDBJ whole genome shotgun (WGS) entry which is preliminary data.</text>
</comment>
<dbReference type="InterPro" id="IPR028082">
    <property type="entry name" value="Peripla_BP_I"/>
</dbReference>
<proteinExistence type="inferred from homology"/>
<dbReference type="Gene3D" id="3.40.50.2300">
    <property type="match status" value="2"/>
</dbReference>
<evidence type="ECO:0000256" key="2">
    <source>
        <dbReference type="ARBA" id="ARBA00022729"/>
    </source>
</evidence>
<keyword evidence="3" id="KW-0813">Transport</keyword>
<dbReference type="CDD" id="cd06338">
    <property type="entry name" value="PBP1_ABC_ligand_binding-like"/>
    <property type="match status" value="1"/>
</dbReference>
<dbReference type="InterPro" id="IPR006311">
    <property type="entry name" value="TAT_signal"/>
</dbReference>
<sequence length="434" mass="47309">MMTESAAAPRLHRKGEKPMEGNVKLDRRTVLKSMGAAVALPAIGRGAQAQATETIVIGGSVPLSGRAAETGLNVNNGYLAAQKFFNEQLNGVEIDGKRYKIDVRLFDDASDPARASTLIQRHLDDGVQFFLGSFGSNIVLPTAAIVERAGKPMMQTGGASDQIYTQGYKNIFCMFPRASRQLYNTVEYFKVLQPAPKSIMFAMANDAFSKTLAEGAIAFGKEKGLPINDIVTLPENITDASSLVNQIRSKKPDVLLATTHDQNSLLIARQLISSNVDVPLLYLSLGPQLKSFRDALGGYSEGLYFQQFWDERSPYKDAFFGSAQKFADYYRQHFKRDIAYHTASGAACIVAYVHAMKAANSLDPAKVRDKLATLDVESLYGRIKFTPEGDGDPVHLGSTVGQVLKGTAEVVFPEASRTAAPVFPAPKWAEKRRG</sequence>
<dbReference type="PANTHER" id="PTHR30483:SF37">
    <property type="entry name" value="ABC TRANSPORTER SUBSTRATE-BINDING PROTEIN"/>
    <property type="match status" value="1"/>
</dbReference>
<dbReference type="Pfam" id="PF13458">
    <property type="entry name" value="Peripla_BP_6"/>
    <property type="match status" value="1"/>
</dbReference>
<dbReference type="PROSITE" id="PS51318">
    <property type="entry name" value="TAT"/>
    <property type="match status" value="1"/>
</dbReference>
<dbReference type="InterPro" id="IPR051010">
    <property type="entry name" value="BCAA_transport"/>
</dbReference>
<protein>
    <submittedName>
        <fullName evidence="6">Amino acid ABC transporter substrate-binding protein</fullName>
    </submittedName>
</protein>
<keyword evidence="3" id="KW-0029">Amino-acid transport</keyword>
<organism evidence="6 7">
    <name type="scientific">Bosea rubneri</name>
    <dbReference type="NCBI Taxonomy" id="3075434"/>
    <lineage>
        <taxon>Bacteria</taxon>
        <taxon>Pseudomonadati</taxon>
        <taxon>Pseudomonadota</taxon>
        <taxon>Alphaproteobacteria</taxon>
        <taxon>Hyphomicrobiales</taxon>
        <taxon>Boseaceae</taxon>
        <taxon>Bosea</taxon>
    </lineage>
</organism>
<evidence type="ECO:0000256" key="3">
    <source>
        <dbReference type="ARBA" id="ARBA00022970"/>
    </source>
</evidence>
<evidence type="ECO:0000313" key="6">
    <source>
        <dbReference type="EMBL" id="MDU0338454.1"/>
    </source>
</evidence>
<dbReference type="InterPro" id="IPR028081">
    <property type="entry name" value="Leu-bd"/>
</dbReference>
<evidence type="ECO:0000256" key="1">
    <source>
        <dbReference type="ARBA" id="ARBA00010062"/>
    </source>
</evidence>
<evidence type="ECO:0000256" key="4">
    <source>
        <dbReference type="SAM" id="MobiDB-lite"/>
    </source>
</evidence>
<reference evidence="6 7" key="1">
    <citation type="submission" date="2023-09" db="EMBL/GenBank/DDBJ databases">
        <title>Whole genome shotgun sequencing (WGS) of Bosea sp. ZW T0_25, isolated from stored onions (Allium cepa).</title>
        <authorList>
            <person name="Stoll D.A."/>
            <person name="Huch M."/>
        </authorList>
    </citation>
    <scope>NUCLEOTIDE SEQUENCE [LARGE SCALE GENOMIC DNA]</scope>
    <source>
        <strain evidence="6 7">ZW T0_25</strain>
    </source>
</reference>
<dbReference type="PANTHER" id="PTHR30483">
    <property type="entry name" value="LEUCINE-SPECIFIC-BINDING PROTEIN"/>
    <property type="match status" value="1"/>
</dbReference>
<dbReference type="RefSeq" id="WP_316016396.1">
    <property type="nucleotide sequence ID" value="NZ_JAWDID010000001.1"/>
</dbReference>
<name>A0ABU3S0Y7_9HYPH</name>
<accession>A0ABU3S0Y7</accession>
<evidence type="ECO:0000313" key="7">
    <source>
        <dbReference type="Proteomes" id="UP001254257"/>
    </source>
</evidence>
<keyword evidence="7" id="KW-1185">Reference proteome</keyword>
<dbReference type="SUPFAM" id="SSF53822">
    <property type="entry name" value="Periplasmic binding protein-like I"/>
    <property type="match status" value="1"/>
</dbReference>